<evidence type="ECO:0000313" key="2">
    <source>
        <dbReference type="Proteomes" id="UP000186165"/>
    </source>
</evidence>
<evidence type="ECO:0000313" key="1">
    <source>
        <dbReference type="EMBL" id="APE95711.1"/>
    </source>
</evidence>
<dbReference type="OrthoDB" id="275628at2157"/>
<name>A0A1J1ADB2_9EURY</name>
<dbReference type="InterPro" id="IPR036390">
    <property type="entry name" value="WH_DNA-bd_sf"/>
</dbReference>
<keyword evidence="2" id="KW-1185">Reference proteome</keyword>
<reference evidence="2" key="1">
    <citation type="submission" date="2016-08" db="EMBL/GenBank/DDBJ databases">
        <title>Discovery of first anaerobic lithoheterotrophic haloarchae widely represented in hypersaline habitats.</title>
        <authorList>
            <person name="Sorokin D.Y."/>
            <person name="Kublanov I.V."/>
            <person name="Roman P."/>
            <person name="Sinninghe Damste J.S."/>
            <person name="Golyshin P.N."/>
            <person name="Rojo D."/>
            <person name="Ciordia S."/>
            <person name="Mena Md.C."/>
            <person name="Ferrer M."/>
            <person name="Smedile F."/>
            <person name="Messina E."/>
            <person name="La Cono V."/>
            <person name="Yakimov M.M."/>
        </authorList>
    </citation>
    <scope>NUCLEOTIDE SEQUENCE [LARGE SCALE GENOMIC DNA]</scope>
    <source>
        <strain evidence="2">HSR6</strain>
    </source>
</reference>
<sequence>MLGPDDLAPVDEAILDLLHEGRVTTPYASEETDYSQQYVRDRLNRLLEHGVIRKVHRGLYELETDPRETE</sequence>
<gene>
    <name evidence="1" type="ORF">HSR6_1265</name>
</gene>
<protein>
    <submittedName>
        <fullName evidence="1">Uncharacterized protein</fullName>
    </submittedName>
</protein>
<organism evidence="1 2">
    <name type="scientific">Halodesulfurarchaeum formicicum</name>
    <dbReference type="NCBI Taxonomy" id="1873524"/>
    <lineage>
        <taxon>Archaea</taxon>
        <taxon>Methanobacteriati</taxon>
        <taxon>Methanobacteriota</taxon>
        <taxon>Stenosarchaea group</taxon>
        <taxon>Halobacteria</taxon>
        <taxon>Halobacteriales</taxon>
        <taxon>Halobacteriaceae</taxon>
        <taxon>Halodesulfurarchaeum</taxon>
    </lineage>
</organism>
<dbReference type="Pfam" id="PF13412">
    <property type="entry name" value="HTH_24"/>
    <property type="match status" value="1"/>
</dbReference>
<dbReference type="EMBL" id="CP016804">
    <property type="protein sequence ID" value="APE95711.1"/>
    <property type="molecule type" value="Genomic_DNA"/>
</dbReference>
<dbReference type="AlphaFoldDB" id="A0A1J1ADB2"/>
<dbReference type="Proteomes" id="UP000186165">
    <property type="component" value="Chromosome"/>
</dbReference>
<dbReference type="KEGG" id="hhsr:HSR6_1265"/>
<dbReference type="InterPro" id="IPR036388">
    <property type="entry name" value="WH-like_DNA-bd_sf"/>
</dbReference>
<proteinExistence type="predicted"/>
<accession>A0A1J1ADB2</accession>
<dbReference type="SUPFAM" id="SSF46785">
    <property type="entry name" value="Winged helix' DNA-binding domain"/>
    <property type="match status" value="1"/>
</dbReference>
<dbReference type="Gene3D" id="1.10.10.10">
    <property type="entry name" value="Winged helix-like DNA-binding domain superfamily/Winged helix DNA-binding domain"/>
    <property type="match status" value="1"/>
</dbReference>
<dbReference type="GO" id="GO:0003700">
    <property type="term" value="F:DNA-binding transcription factor activity"/>
    <property type="evidence" value="ECO:0007669"/>
    <property type="project" value="InterPro"/>
</dbReference>